<dbReference type="InterPro" id="IPR047863">
    <property type="entry name" value="Ribosomal_uS8_CS"/>
</dbReference>
<evidence type="ECO:0000256" key="3">
    <source>
        <dbReference type="ARBA" id="ARBA00023274"/>
    </source>
</evidence>
<dbReference type="Gene3D" id="3.30.1490.10">
    <property type="match status" value="1"/>
</dbReference>
<evidence type="ECO:0000313" key="7">
    <source>
        <dbReference type="EMBL" id="TSC93910.1"/>
    </source>
</evidence>
<dbReference type="SUPFAM" id="SSF56047">
    <property type="entry name" value="Ribosomal protein S8"/>
    <property type="match status" value="1"/>
</dbReference>
<evidence type="ECO:0000256" key="6">
    <source>
        <dbReference type="RuleBase" id="RU003660"/>
    </source>
</evidence>
<comment type="caution">
    <text evidence="7">The sequence shown here is derived from an EMBL/GenBank/DDBJ whole genome shotgun (WGS) entry which is preliminary data.</text>
</comment>
<dbReference type="InterPro" id="IPR035987">
    <property type="entry name" value="Ribosomal_uS8_sf"/>
</dbReference>
<sequence>MDQISNLLVSIKNAIMSKKGVIFAPKSKHKIAILEILKNSGYVNNFEVNADSLKILINTNKLENLKLNIDSKPSRRMYVKSKNIINPKKGLMILSTPKGVMDGKSAKKQNLGGERICTLEE</sequence>
<dbReference type="GO" id="GO:0006412">
    <property type="term" value="P:translation"/>
    <property type="evidence" value="ECO:0007669"/>
    <property type="project" value="InterPro"/>
</dbReference>
<dbReference type="GO" id="GO:0005840">
    <property type="term" value="C:ribosome"/>
    <property type="evidence" value="ECO:0007669"/>
    <property type="project" value="UniProtKB-KW"/>
</dbReference>
<proteinExistence type="inferred from homology"/>
<dbReference type="EMBL" id="VMGI01000007">
    <property type="protein sequence ID" value="TSC93910.1"/>
    <property type="molecule type" value="Genomic_DNA"/>
</dbReference>
<accession>A0A554LLZ4</accession>
<dbReference type="GO" id="GO:0003735">
    <property type="term" value="F:structural constituent of ribosome"/>
    <property type="evidence" value="ECO:0007669"/>
    <property type="project" value="InterPro"/>
</dbReference>
<evidence type="ECO:0000256" key="1">
    <source>
        <dbReference type="ARBA" id="ARBA00006471"/>
    </source>
</evidence>
<evidence type="ECO:0000256" key="5">
    <source>
        <dbReference type="ARBA" id="ARBA00035525"/>
    </source>
</evidence>
<dbReference type="Proteomes" id="UP000315589">
    <property type="component" value="Unassembled WGS sequence"/>
</dbReference>
<dbReference type="AlphaFoldDB" id="A0A554LLZ4"/>
<dbReference type="PANTHER" id="PTHR11758">
    <property type="entry name" value="40S RIBOSOMAL PROTEIN S15A"/>
    <property type="match status" value="1"/>
</dbReference>
<name>A0A554LLZ4_9BACT</name>
<organism evidence="7 8">
    <name type="scientific">Candidatus Berkelbacteria bacterium Licking1014_85</name>
    <dbReference type="NCBI Taxonomy" id="2017148"/>
    <lineage>
        <taxon>Bacteria</taxon>
        <taxon>Candidatus Berkelbacteria</taxon>
    </lineage>
</organism>
<evidence type="ECO:0000256" key="2">
    <source>
        <dbReference type="ARBA" id="ARBA00022980"/>
    </source>
</evidence>
<protein>
    <recommendedName>
        <fullName evidence="4">Small ribosomal subunit protein uS8</fullName>
    </recommendedName>
    <alternativeName>
        <fullName evidence="5">30S ribosomal protein S8</fullName>
    </alternativeName>
</protein>
<dbReference type="InterPro" id="IPR000630">
    <property type="entry name" value="Ribosomal_uS8"/>
</dbReference>
<dbReference type="Pfam" id="PF00410">
    <property type="entry name" value="Ribosomal_S8"/>
    <property type="match status" value="1"/>
</dbReference>
<comment type="similarity">
    <text evidence="1 6">Belongs to the universal ribosomal protein uS8 family.</text>
</comment>
<dbReference type="Gene3D" id="3.30.1370.30">
    <property type="match status" value="1"/>
</dbReference>
<evidence type="ECO:0000313" key="8">
    <source>
        <dbReference type="Proteomes" id="UP000315589"/>
    </source>
</evidence>
<dbReference type="GO" id="GO:1990904">
    <property type="term" value="C:ribonucleoprotein complex"/>
    <property type="evidence" value="ECO:0007669"/>
    <property type="project" value="UniProtKB-KW"/>
</dbReference>
<keyword evidence="3 6" id="KW-0687">Ribonucleoprotein</keyword>
<keyword evidence="2 6" id="KW-0689">Ribosomal protein</keyword>
<dbReference type="PROSITE" id="PS00053">
    <property type="entry name" value="RIBOSOMAL_S8"/>
    <property type="match status" value="1"/>
</dbReference>
<gene>
    <name evidence="7" type="ORF">CEN91_79</name>
</gene>
<evidence type="ECO:0000256" key="4">
    <source>
        <dbReference type="ARBA" id="ARBA00035258"/>
    </source>
</evidence>
<reference evidence="7 8" key="1">
    <citation type="submission" date="2017-07" db="EMBL/GenBank/DDBJ databases">
        <title>Mechanisms for carbon and nitrogen cycling indicate functional differentiation within the Candidate Phyla Radiation.</title>
        <authorList>
            <person name="Danczak R.E."/>
            <person name="Johnston M.D."/>
            <person name="Kenah C."/>
            <person name="Slattery M."/>
            <person name="Wrighton K.C."/>
            <person name="Wilkins M.J."/>
        </authorList>
    </citation>
    <scope>NUCLEOTIDE SEQUENCE [LARGE SCALE GENOMIC DNA]</scope>
    <source>
        <strain evidence="7">Licking1014_85</strain>
    </source>
</reference>